<proteinExistence type="predicted"/>
<evidence type="ECO:0000313" key="3">
    <source>
        <dbReference type="Proteomes" id="UP000023152"/>
    </source>
</evidence>
<comment type="caution">
    <text evidence="2">The sequence shown here is derived from an EMBL/GenBank/DDBJ whole genome shotgun (WGS) entry which is preliminary data.</text>
</comment>
<name>X6LPS0_RETFI</name>
<dbReference type="Proteomes" id="UP000023152">
    <property type="component" value="Unassembled WGS sequence"/>
</dbReference>
<reference evidence="2 3" key="1">
    <citation type="journal article" date="2013" name="Curr. Biol.">
        <title>The Genome of the Foraminiferan Reticulomyxa filosa.</title>
        <authorList>
            <person name="Glockner G."/>
            <person name="Hulsmann N."/>
            <person name="Schleicher M."/>
            <person name="Noegel A.A."/>
            <person name="Eichinger L."/>
            <person name="Gallinger C."/>
            <person name="Pawlowski J."/>
            <person name="Sierra R."/>
            <person name="Euteneuer U."/>
            <person name="Pillet L."/>
            <person name="Moustafa A."/>
            <person name="Platzer M."/>
            <person name="Groth M."/>
            <person name="Szafranski K."/>
            <person name="Schliwa M."/>
        </authorList>
    </citation>
    <scope>NUCLEOTIDE SEQUENCE [LARGE SCALE GENOMIC DNA]</scope>
</reference>
<evidence type="ECO:0000256" key="1">
    <source>
        <dbReference type="SAM" id="Phobius"/>
    </source>
</evidence>
<keyword evidence="3" id="KW-1185">Reference proteome</keyword>
<evidence type="ECO:0000313" key="2">
    <source>
        <dbReference type="EMBL" id="ETO02740.1"/>
    </source>
</evidence>
<feature type="transmembrane region" description="Helical" evidence="1">
    <location>
        <begin position="83"/>
        <end position="107"/>
    </location>
</feature>
<gene>
    <name evidence="2" type="ORF">RFI_34673</name>
</gene>
<protein>
    <submittedName>
        <fullName evidence="2">Uncharacterized protein</fullName>
    </submittedName>
</protein>
<keyword evidence="1" id="KW-1133">Transmembrane helix</keyword>
<dbReference type="EMBL" id="ASPP01035017">
    <property type="protein sequence ID" value="ETO02740.1"/>
    <property type="molecule type" value="Genomic_DNA"/>
</dbReference>
<sequence length="136" mass="16031">MNKSPQGIDHKILKKGILRLSVDELFINKIYNLMDVDSSNNDDECISKEDLFKIFSSSLMIKIADTMKELINVFVDRIFDNVLLFNLVAAIMTRISSHIFIGFVILFCQKKYDYLTQCIIKYLKRDKRHKDVWELF</sequence>
<dbReference type="OrthoDB" id="2122982at2759"/>
<keyword evidence="1" id="KW-0472">Membrane</keyword>
<keyword evidence="1" id="KW-0812">Transmembrane</keyword>
<dbReference type="AlphaFoldDB" id="X6LPS0"/>
<accession>X6LPS0</accession>
<organism evidence="2 3">
    <name type="scientific">Reticulomyxa filosa</name>
    <dbReference type="NCBI Taxonomy" id="46433"/>
    <lineage>
        <taxon>Eukaryota</taxon>
        <taxon>Sar</taxon>
        <taxon>Rhizaria</taxon>
        <taxon>Retaria</taxon>
        <taxon>Foraminifera</taxon>
        <taxon>Monothalamids</taxon>
        <taxon>Reticulomyxidae</taxon>
        <taxon>Reticulomyxa</taxon>
    </lineage>
</organism>